<feature type="transmembrane region" description="Helical" evidence="8">
    <location>
        <begin position="25"/>
        <end position="44"/>
    </location>
</feature>
<comment type="caution">
    <text evidence="10">The sequence shown here is derived from an EMBL/GenBank/DDBJ whole genome shotgun (WGS) entry which is preliminary data.</text>
</comment>
<dbReference type="PRINTS" id="PR00344">
    <property type="entry name" value="BCTRLSENSOR"/>
</dbReference>
<keyword evidence="3" id="KW-0597">Phosphoprotein</keyword>
<organism evidence="10 11">
    <name type="scientific">Candidatus Yanofskybacteria bacterium RIFCSPHIGHO2_01_FULL_48_25b</name>
    <dbReference type="NCBI Taxonomy" id="1802672"/>
    <lineage>
        <taxon>Bacteria</taxon>
        <taxon>Candidatus Yanofskyibacteriota</taxon>
    </lineage>
</organism>
<dbReference type="PANTHER" id="PTHR45453">
    <property type="entry name" value="PHOSPHATE REGULON SENSOR PROTEIN PHOR"/>
    <property type="match status" value="1"/>
</dbReference>
<evidence type="ECO:0000256" key="1">
    <source>
        <dbReference type="ARBA" id="ARBA00000085"/>
    </source>
</evidence>
<evidence type="ECO:0000256" key="2">
    <source>
        <dbReference type="ARBA" id="ARBA00012438"/>
    </source>
</evidence>
<dbReference type="EC" id="2.7.13.3" evidence="2"/>
<dbReference type="InterPro" id="IPR004358">
    <property type="entry name" value="Sig_transdc_His_kin-like_C"/>
</dbReference>
<dbReference type="FunFam" id="3.30.565.10:FF:000006">
    <property type="entry name" value="Sensor histidine kinase WalK"/>
    <property type="match status" value="1"/>
</dbReference>
<evidence type="ECO:0000313" key="10">
    <source>
        <dbReference type="EMBL" id="OGN07469.1"/>
    </source>
</evidence>
<evidence type="ECO:0000259" key="9">
    <source>
        <dbReference type="PROSITE" id="PS50109"/>
    </source>
</evidence>
<accession>A0A1F8F5D6</accession>
<keyword evidence="6" id="KW-0902">Two-component regulatory system</keyword>
<keyword evidence="5" id="KW-0418">Kinase</keyword>
<name>A0A1F8F5D6_9BACT</name>
<dbReference type="PROSITE" id="PS50109">
    <property type="entry name" value="HIS_KIN"/>
    <property type="match status" value="1"/>
</dbReference>
<dbReference type="GO" id="GO:0005886">
    <property type="term" value="C:plasma membrane"/>
    <property type="evidence" value="ECO:0007669"/>
    <property type="project" value="TreeGrafter"/>
</dbReference>
<dbReference type="FunFam" id="1.10.287.130:FF:000001">
    <property type="entry name" value="Two-component sensor histidine kinase"/>
    <property type="match status" value="1"/>
</dbReference>
<dbReference type="InterPro" id="IPR036097">
    <property type="entry name" value="HisK_dim/P_sf"/>
</dbReference>
<keyword evidence="8" id="KW-0812">Transmembrane</keyword>
<dbReference type="SUPFAM" id="SSF47384">
    <property type="entry name" value="Homodimeric domain of signal transducing histidine kinase"/>
    <property type="match status" value="1"/>
</dbReference>
<dbReference type="GO" id="GO:0016036">
    <property type="term" value="P:cellular response to phosphate starvation"/>
    <property type="evidence" value="ECO:0007669"/>
    <property type="project" value="TreeGrafter"/>
</dbReference>
<dbReference type="EMBL" id="MGJM01000001">
    <property type="protein sequence ID" value="OGN07469.1"/>
    <property type="molecule type" value="Genomic_DNA"/>
</dbReference>
<dbReference type="InterPro" id="IPR003594">
    <property type="entry name" value="HATPase_dom"/>
</dbReference>
<dbReference type="SMART" id="SM00388">
    <property type="entry name" value="HisKA"/>
    <property type="match status" value="1"/>
</dbReference>
<reference evidence="10 11" key="1">
    <citation type="journal article" date="2016" name="Nat. Commun.">
        <title>Thousands of microbial genomes shed light on interconnected biogeochemical processes in an aquifer system.</title>
        <authorList>
            <person name="Anantharaman K."/>
            <person name="Brown C.T."/>
            <person name="Hug L.A."/>
            <person name="Sharon I."/>
            <person name="Castelle C.J."/>
            <person name="Probst A.J."/>
            <person name="Thomas B.C."/>
            <person name="Singh A."/>
            <person name="Wilkins M.J."/>
            <person name="Karaoz U."/>
            <person name="Brodie E.L."/>
            <person name="Williams K.H."/>
            <person name="Hubbard S.S."/>
            <person name="Banfield J.F."/>
        </authorList>
    </citation>
    <scope>NUCLEOTIDE SEQUENCE [LARGE SCALE GENOMIC DNA]</scope>
</reference>
<evidence type="ECO:0000256" key="7">
    <source>
        <dbReference type="ARBA" id="ARBA00023136"/>
    </source>
</evidence>
<evidence type="ECO:0000256" key="5">
    <source>
        <dbReference type="ARBA" id="ARBA00022777"/>
    </source>
</evidence>
<dbReference type="Gene3D" id="3.30.565.10">
    <property type="entry name" value="Histidine kinase-like ATPase, C-terminal domain"/>
    <property type="match status" value="1"/>
</dbReference>
<dbReference type="GO" id="GO:0004721">
    <property type="term" value="F:phosphoprotein phosphatase activity"/>
    <property type="evidence" value="ECO:0007669"/>
    <property type="project" value="TreeGrafter"/>
</dbReference>
<dbReference type="GO" id="GO:0000155">
    <property type="term" value="F:phosphorelay sensor kinase activity"/>
    <property type="evidence" value="ECO:0007669"/>
    <property type="project" value="InterPro"/>
</dbReference>
<gene>
    <name evidence="10" type="ORF">A2669_02000</name>
</gene>
<evidence type="ECO:0000256" key="8">
    <source>
        <dbReference type="SAM" id="Phobius"/>
    </source>
</evidence>
<dbReference type="Pfam" id="PF02518">
    <property type="entry name" value="HATPase_c"/>
    <property type="match status" value="1"/>
</dbReference>
<dbReference type="CDD" id="cd00082">
    <property type="entry name" value="HisKA"/>
    <property type="match status" value="1"/>
</dbReference>
<evidence type="ECO:0000256" key="3">
    <source>
        <dbReference type="ARBA" id="ARBA00022553"/>
    </source>
</evidence>
<dbReference type="Pfam" id="PF00512">
    <property type="entry name" value="HisKA"/>
    <property type="match status" value="1"/>
</dbReference>
<dbReference type="SUPFAM" id="SSF55874">
    <property type="entry name" value="ATPase domain of HSP90 chaperone/DNA topoisomerase II/histidine kinase"/>
    <property type="match status" value="1"/>
</dbReference>
<dbReference type="SMART" id="SM00387">
    <property type="entry name" value="HATPase_c"/>
    <property type="match status" value="1"/>
</dbReference>
<dbReference type="Gene3D" id="1.10.287.130">
    <property type="match status" value="1"/>
</dbReference>
<dbReference type="InterPro" id="IPR036890">
    <property type="entry name" value="HATPase_C_sf"/>
</dbReference>
<sequence length="316" mass="35177">MKNFWRPFAAWVTELKNDPFTRARLKLTALTTLSILIVFLVAHLTLLKSNLTPLNFYLLIVICIATASFLISAKTLSPIIQIMRAQKRFISDASHELRTPLAIMKTNSEVALLSGDQISPQEATSTLKSNLEEVDRMSKIIENLLALSYYDNKFKEIPFQQINLSKVVINIVKDTENLARKKNIHLRLLNTDPGIIMGNPVAIEQMAINLIKNAVTYTLEGGLVSISVTARIATLEFKVKDTGIGIEKKDLPNVFNPFYKAGLGRIQLERESSGLGLTIVKKIVDRHHGSIYINSAIQKGTTIIVTLPRAQAEIGN</sequence>
<dbReference type="InterPro" id="IPR003661">
    <property type="entry name" value="HisK_dim/P_dom"/>
</dbReference>
<dbReference type="InterPro" id="IPR050351">
    <property type="entry name" value="BphY/WalK/GraS-like"/>
</dbReference>
<dbReference type="PANTHER" id="PTHR45453:SF1">
    <property type="entry name" value="PHOSPHATE REGULON SENSOR PROTEIN PHOR"/>
    <property type="match status" value="1"/>
</dbReference>
<feature type="domain" description="Histidine kinase" evidence="9">
    <location>
        <begin position="92"/>
        <end position="311"/>
    </location>
</feature>
<comment type="catalytic activity">
    <reaction evidence="1">
        <text>ATP + protein L-histidine = ADP + protein N-phospho-L-histidine.</text>
        <dbReference type="EC" id="2.7.13.3"/>
    </reaction>
</comment>
<protein>
    <recommendedName>
        <fullName evidence="2">histidine kinase</fullName>
        <ecNumber evidence="2">2.7.13.3</ecNumber>
    </recommendedName>
</protein>
<dbReference type="AlphaFoldDB" id="A0A1F8F5D6"/>
<evidence type="ECO:0000256" key="4">
    <source>
        <dbReference type="ARBA" id="ARBA00022679"/>
    </source>
</evidence>
<keyword evidence="7 8" id="KW-0472">Membrane</keyword>
<proteinExistence type="predicted"/>
<dbReference type="InterPro" id="IPR005467">
    <property type="entry name" value="His_kinase_dom"/>
</dbReference>
<keyword evidence="8" id="KW-1133">Transmembrane helix</keyword>
<dbReference type="Proteomes" id="UP000177605">
    <property type="component" value="Unassembled WGS sequence"/>
</dbReference>
<feature type="transmembrane region" description="Helical" evidence="8">
    <location>
        <begin position="56"/>
        <end position="80"/>
    </location>
</feature>
<evidence type="ECO:0000256" key="6">
    <source>
        <dbReference type="ARBA" id="ARBA00023012"/>
    </source>
</evidence>
<keyword evidence="4" id="KW-0808">Transferase</keyword>
<evidence type="ECO:0000313" key="11">
    <source>
        <dbReference type="Proteomes" id="UP000177605"/>
    </source>
</evidence>